<protein>
    <recommendedName>
        <fullName evidence="1">[histone H3]-lysine(27) N-trimethyltransferase</fullName>
        <ecNumber evidence="1">2.1.1.356</ecNumber>
    </recommendedName>
</protein>
<dbReference type="Pfam" id="PF18264">
    <property type="entry name" value="preSET_CXC"/>
    <property type="match status" value="1"/>
</dbReference>
<dbReference type="SMART" id="SM00317">
    <property type="entry name" value="SET"/>
    <property type="match status" value="1"/>
</dbReference>
<keyword evidence="4" id="KW-0949">S-adenosyl-L-methionine</keyword>
<dbReference type="PANTHER" id="PTHR45747">
    <property type="entry name" value="HISTONE-LYSINE N-METHYLTRANSFERASE E(Z)"/>
    <property type="match status" value="1"/>
</dbReference>
<dbReference type="GO" id="GO:0003682">
    <property type="term" value="F:chromatin binding"/>
    <property type="evidence" value="ECO:0007669"/>
    <property type="project" value="TreeGrafter"/>
</dbReference>
<evidence type="ECO:0000256" key="5">
    <source>
        <dbReference type="ARBA" id="ARBA00023015"/>
    </source>
</evidence>
<organism evidence="11 12">
    <name type="scientific">Macrostomum lignano</name>
    <dbReference type="NCBI Taxonomy" id="282301"/>
    <lineage>
        <taxon>Eukaryota</taxon>
        <taxon>Metazoa</taxon>
        <taxon>Spiralia</taxon>
        <taxon>Lophotrochozoa</taxon>
        <taxon>Platyhelminthes</taxon>
        <taxon>Rhabditophora</taxon>
        <taxon>Macrostomorpha</taxon>
        <taxon>Macrostomida</taxon>
        <taxon>Macrostomidae</taxon>
        <taxon>Macrostomum</taxon>
    </lineage>
</organism>
<feature type="non-terminal residue" evidence="11">
    <location>
        <position position="1"/>
    </location>
</feature>
<accession>A0A267FY62</accession>
<dbReference type="STRING" id="282301.A0A267FY62"/>
<dbReference type="InterPro" id="IPR048358">
    <property type="entry name" value="EZH1/2_MCSS"/>
</dbReference>
<evidence type="ECO:0000313" key="11">
    <source>
        <dbReference type="EMBL" id="PAA78144.1"/>
    </source>
</evidence>
<dbReference type="GO" id="GO:0140951">
    <property type="term" value="F:histone H3K27 trimethyltransferase activity"/>
    <property type="evidence" value="ECO:0007669"/>
    <property type="project" value="UniProtKB-EC"/>
</dbReference>
<feature type="compositionally biased region" description="Basic and acidic residues" evidence="8">
    <location>
        <begin position="268"/>
        <end position="281"/>
    </location>
</feature>
<dbReference type="GO" id="GO:0032259">
    <property type="term" value="P:methylation"/>
    <property type="evidence" value="ECO:0007669"/>
    <property type="project" value="UniProtKB-KW"/>
</dbReference>
<dbReference type="AlphaFoldDB" id="A0A267FY62"/>
<feature type="region of interest" description="Disordered" evidence="8">
    <location>
        <begin position="268"/>
        <end position="306"/>
    </location>
</feature>
<keyword evidence="5" id="KW-0805">Transcription regulation</keyword>
<gene>
    <name evidence="11" type="ORF">BOX15_Mlig029809g5</name>
</gene>
<keyword evidence="12" id="KW-1185">Reference proteome</keyword>
<reference evidence="11 12" key="1">
    <citation type="submission" date="2017-06" db="EMBL/GenBank/DDBJ databases">
        <title>A platform for efficient transgenesis in Macrostomum lignano, a flatworm model organism for stem cell research.</title>
        <authorList>
            <person name="Berezikov E."/>
        </authorList>
    </citation>
    <scope>NUCLEOTIDE SEQUENCE [LARGE SCALE GENOMIC DNA]</scope>
    <source>
        <strain evidence="11">DV1</strain>
        <tissue evidence="11">Whole organism</tissue>
    </source>
</reference>
<dbReference type="Pfam" id="PF00856">
    <property type="entry name" value="SET"/>
    <property type="match status" value="1"/>
</dbReference>
<dbReference type="InterPro" id="IPR001214">
    <property type="entry name" value="SET_dom"/>
</dbReference>
<dbReference type="InterPro" id="IPR041355">
    <property type="entry name" value="Pre-SET_CXC"/>
</dbReference>
<dbReference type="FunFam" id="2.170.270.10:FF:000001">
    <property type="entry name" value="Putative histone-lysine N-methyltransferase EZH2"/>
    <property type="match status" value="1"/>
</dbReference>
<dbReference type="PROSITE" id="PS51633">
    <property type="entry name" value="CXC"/>
    <property type="match status" value="1"/>
</dbReference>
<feature type="region of interest" description="Disordered" evidence="8">
    <location>
        <begin position="474"/>
        <end position="508"/>
    </location>
</feature>
<proteinExistence type="predicted"/>
<dbReference type="InterPro" id="IPR026489">
    <property type="entry name" value="CXC_dom"/>
</dbReference>
<evidence type="ECO:0000259" key="10">
    <source>
        <dbReference type="PROSITE" id="PS51633"/>
    </source>
</evidence>
<evidence type="ECO:0000313" key="12">
    <source>
        <dbReference type="Proteomes" id="UP000215902"/>
    </source>
</evidence>
<feature type="compositionally biased region" description="Low complexity" evidence="8">
    <location>
        <begin position="1"/>
        <end position="45"/>
    </location>
</feature>
<dbReference type="Proteomes" id="UP000215902">
    <property type="component" value="Unassembled WGS sequence"/>
</dbReference>
<evidence type="ECO:0000256" key="2">
    <source>
        <dbReference type="ARBA" id="ARBA00022603"/>
    </source>
</evidence>
<feature type="domain" description="CXC" evidence="10">
    <location>
        <begin position="486"/>
        <end position="597"/>
    </location>
</feature>
<dbReference type="PROSITE" id="PS50280">
    <property type="entry name" value="SET"/>
    <property type="match status" value="1"/>
</dbReference>
<dbReference type="Gene3D" id="2.170.270.10">
    <property type="entry name" value="SET domain"/>
    <property type="match status" value="1"/>
</dbReference>
<dbReference type="Pfam" id="PF21358">
    <property type="entry name" value="Ezh2_MCSS"/>
    <property type="match status" value="1"/>
</dbReference>
<dbReference type="SUPFAM" id="SSF82199">
    <property type="entry name" value="SET domain"/>
    <property type="match status" value="1"/>
</dbReference>
<dbReference type="GO" id="GO:0031507">
    <property type="term" value="P:heterochromatin formation"/>
    <property type="evidence" value="ECO:0007669"/>
    <property type="project" value="TreeGrafter"/>
</dbReference>
<keyword evidence="6" id="KW-0804">Transcription</keyword>
<keyword evidence="3" id="KW-0808">Transferase</keyword>
<dbReference type="PANTHER" id="PTHR45747:SF4">
    <property type="entry name" value="HISTONE-LYSINE N-METHYLTRANSFERASE E(Z)"/>
    <property type="match status" value="1"/>
</dbReference>
<feature type="compositionally biased region" description="Basic residues" evidence="8">
    <location>
        <begin position="483"/>
        <end position="493"/>
    </location>
</feature>
<dbReference type="OrthoDB" id="6141102at2759"/>
<dbReference type="EMBL" id="NIVC01000704">
    <property type="protein sequence ID" value="PAA78144.1"/>
    <property type="molecule type" value="Genomic_DNA"/>
</dbReference>
<dbReference type="EC" id="2.1.1.356" evidence="1"/>
<dbReference type="GO" id="GO:0035098">
    <property type="term" value="C:ESC/E(Z) complex"/>
    <property type="evidence" value="ECO:0007669"/>
    <property type="project" value="TreeGrafter"/>
</dbReference>
<evidence type="ECO:0000256" key="4">
    <source>
        <dbReference type="ARBA" id="ARBA00022691"/>
    </source>
</evidence>
<name>A0A267FY62_9PLAT</name>
<feature type="region of interest" description="Disordered" evidence="8">
    <location>
        <begin position="1"/>
        <end position="53"/>
    </location>
</feature>
<feature type="domain" description="SET" evidence="9">
    <location>
        <begin position="600"/>
        <end position="715"/>
    </location>
</feature>
<dbReference type="InterPro" id="IPR045318">
    <property type="entry name" value="EZH1/2-like"/>
</dbReference>
<dbReference type="InterPro" id="IPR046341">
    <property type="entry name" value="SET_dom_sf"/>
</dbReference>
<sequence length="761" mass="83062">QSSSAAAGQQRRSPSSSPSSSASASLLRPMSPAAAAAASAPPATEEAMETVEAEATVTAAAEDSTVAAGGRPSSAAPGIQVPKWRVAAVLAEYRGQKQRHLDAKRDSVRAILAENSRLLDAGLRDLERHRQTAMSRYNCRLFDCDPVRIPAYLPSPVVQQHRETPFGSFEVRFGSSKRPCLAGLLMLPSAPALPSALCWAPLQQNFAAEDEVELQNIPYMGEGEHDTKFLDELIRNYEGRVHGNFPFDLEEELLVPLIKALLDSRALEAEAEPRDSADPSEKPQQQQQPEKSEAPGSCGTASSSSSSSNGCHVPDWLFQAVAAAFGRAEDYGKLMVRYVELEDRAVEAACSYATPNIDKQPQSLSRDDCLNSFHTLFCRRCFKYDCQQHPFKSTESMYRVRQAVEASGSAAPCGDSCCQVSGDAVPETQWTPADMTLVRIFQCHFNSCRIARVLPDKSCAQVASFIRREANLSAEERTELSPPRKKRKVRKKAGVNGGRRAPGQQVSQSHYYHPCDHPGRRCDDQCSCRVAGNFCEKFCQCSSACPNRFAGCRCKSQCNTKQCPCVLAVRECDPDLCCTCGADAPNGNCRNVALQRGLRKHLLMAPSDVAGWGIFLRDSAERGDFIYEYCGEVITQDEADRRGKVYDKYMSSFLFNLNQDFVVDATRKGNKIRFANHSVSPNCSAKVLMVNGDHRIGIFANRPIAPGEELFFDYRYGPMEQLKYVGIERERQAAAAAAAASAATAAPAPVAASAATPEASN</sequence>
<evidence type="ECO:0000256" key="7">
    <source>
        <dbReference type="ARBA" id="ARBA00048568"/>
    </source>
</evidence>
<evidence type="ECO:0000256" key="3">
    <source>
        <dbReference type="ARBA" id="ARBA00022679"/>
    </source>
</evidence>
<evidence type="ECO:0000256" key="6">
    <source>
        <dbReference type="ARBA" id="ARBA00023163"/>
    </source>
</evidence>
<keyword evidence="2" id="KW-0489">Methyltransferase</keyword>
<evidence type="ECO:0000259" key="9">
    <source>
        <dbReference type="PROSITE" id="PS50280"/>
    </source>
</evidence>
<comment type="catalytic activity">
    <reaction evidence="7">
        <text>L-lysyl(27)-[histone H3] + 3 S-adenosyl-L-methionine = N(6),N(6),N(6)-trimethyl-L-lysyl(27)-[histone H3] + 3 S-adenosyl-L-homocysteine + 3 H(+)</text>
        <dbReference type="Rhea" id="RHEA:60292"/>
        <dbReference type="Rhea" id="RHEA-COMP:15535"/>
        <dbReference type="Rhea" id="RHEA-COMP:15548"/>
        <dbReference type="ChEBI" id="CHEBI:15378"/>
        <dbReference type="ChEBI" id="CHEBI:29969"/>
        <dbReference type="ChEBI" id="CHEBI:57856"/>
        <dbReference type="ChEBI" id="CHEBI:59789"/>
        <dbReference type="ChEBI" id="CHEBI:61961"/>
        <dbReference type="EC" id="2.1.1.356"/>
    </reaction>
</comment>
<comment type="caution">
    <text evidence="11">The sequence shown here is derived from an EMBL/GenBank/DDBJ whole genome shotgun (WGS) entry which is preliminary data.</text>
</comment>
<evidence type="ECO:0000256" key="1">
    <source>
        <dbReference type="ARBA" id="ARBA00012186"/>
    </source>
</evidence>
<evidence type="ECO:0000256" key="8">
    <source>
        <dbReference type="SAM" id="MobiDB-lite"/>
    </source>
</evidence>